<evidence type="ECO:0000313" key="2">
    <source>
        <dbReference type="Proteomes" id="UP000471293"/>
    </source>
</evidence>
<dbReference type="RefSeq" id="WP_164348140.1">
    <property type="nucleotide sequence ID" value="NZ_JAAGLQ010000569.1"/>
</dbReference>
<sequence length="193" mass="20590">MYALVARLPAGALTAGDTPTIEAAAELLDRVTLDARHLIRLAVEGDGRALGADFRAQRGEGRLNGATTSLTCAVKALSKEGRWPASVPGVLISTKAGPEGYRKTHAFTMPSALVPVFRAALRRHDKPADGNPEAALGHLAELYEEMGRPAHIARELAQDFLERHAGDLAVWAGHRMAKSPPDSLLDPFQTTEG</sequence>
<proteinExistence type="predicted"/>
<dbReference type="AlphaFoldDB" id="A0A6N9UAD8"/>
<evidence type="ECO:0000313" key="1">
    <source>
        <dbReference type="EMBL" id="NEA18966.1"/>
    </source>
</evidence>
<protein>
    <submittedName>
        <fullName evidence="1">Uncharacterized protein</fullName>
    </submittedName>
</protein>
<organism evidence="1 2">
    <name type="scientific">Streptomyces halstedii</name>
    <dbReference type="NCBI Taxonomy" id="1944"/>
    <lineage>
        <taxon>Bacteria</taxon>
        <taxon>Bacillati</taxon>
        <taxon>Actinomycetota</taxon>
        <taxon>Actinomycetes</taxon>
        <taxon>Kitasatosporales</taxon>
        <taxon>Streptomycetaceae</taxon>
        <taxon>Streptomyces</taxon>
    </lineage>
</organism>
<reference evidence="1 2" key="1">
    <citation type="submission" date="2020-01" db="EMBL/GenBank/DDBJ databases">
        <title>Insect and environment-associated Actinomycetes.</title>
        <authorList>
            <person name="Currrie C."/>
            <person name="Chevrette M."/>
            <person name="Carlson C."/>
            <person name="Stubbendieck R."/>
            <person name="Wendt-Pienkowski E."/>
        </authorList>
    </citation>
    <scope>NUCLEOTIDE SEQUENCE [LARGE SCALE GENOMIC DNA]</scope>
    <source>
        <strain evidence="1 2">SID11342</strain>
    </source>
</reference>
<dbReference type="EMBL" id="JAAGLQ010000569">
    <property type="protein sequence ID" value="NEA18966.1"/>
    <property type="molecule type" value="Genomic_DNA"/>
</dbReference>
<dbReference type="Proteomes" id="UP000471293">
    <property type="component" value="Unassembled WGS sequence"/>
</dbReference>
<gene>
    <name evidence="1" type="ORF">G3I29_26400</name>
</gene>
<comment type="caution">
    <text evidence="1">The sequence shown here is derived from an EMBL/GenBank/DDBJ whole genome shotgun (WGS) entry which is preliminary data.</text>
</comment>
<accession>A0A6N9UAD8</accession>
<name>A0A6N9UAD8_STRHA</name>